<feature type="region of interest" description="Disordered" evidence="1">
    <location>
        <begin position="616"/>
        <end position="790"/>
    </location>
</feature>
<dbReference type="OrthoDB" id="660555at2759"/>
<dbReference type="InterPro" id="IPR001331">
    <property type="entry name" value="GDS_CDC24_CS"/>
</dbReference>
<dbReference type="InParanoid" id="A0A067Q9U1"/>
<feature type="domain" description="DH" evidence="2">
    <location>
        <begin position="1019"/>
        <end position="1286"/>
    </location>
</feature>
<dbReference type="InterPro" id="IPR032675">
    <property type="entry name" value="LRR_dom_sf"/>
</dbReference>
<dbReference type="InterPro" id="IPR000219">
    <property type="entry name" value="DH_dom"/>
</dbReference>
<dbReference type="InterPro" id="IPR051092">
    <property type="entry name" value="FYVE_RhoGEF_PH"/>
</dbReference>
<feature type="compositionally biased region" description="Basic and acidic residues" evidence="1">
    <location>
        <begin position="683"/>
        <end position="720"/>
    </location>
</feature>
<dbReference type="HOGENOM" id="CLU_001714_0_0_1"/>
<accession>A0A067Q9U1</accession>
<feature type="compositionally biased region" description="Low complexity" evidence="1">
    <location>
        <begin position="508"/>
        <end position="517"/>
    </location>
</feature>
<feature type="compositionally biased region" description="Pro residues" evidence="1">
    <location>
        <begin position="778"/>
        <end position="789"/>
    </location>
</feature>
<feature type="compositionally biased region" description="Acidic residues" evidence="1">
    <location>
        <begin position="250"/>
        <end position="272"/>
    </location>
</feature>
<dbReference type="GO" id="GO:0035556">
    <property type="term" value="P:intracellular signal transduction"/>
    <property type="evidence" value="ECO:0007669"/>
    <property type="project" value="InterPro"/>
</dbReference>
<dbReference type="GO" id="GO:0005085">
    <property type="term" value="F:guanyl-nucleotide exchange factor activity"/>
    <property type="evidence" value="ECO:0007669"/>
    <property type="project" value="InterPro"/>
</dbReference>
<dbReference type="SUPFAM" id="SSF50729">
    <property type="entry name" value="PH domain-like"/>
    <property type="match status" value="1"/>
</dbReference>
<feature type="region of interest" description="Disordered" evidence="1">
    <location>
        <begin position="1"/>
        <end position="28"/>
    </location>
</feature>
<dbReference type="Proteomes" id="UP000027265">
    <property type="component" value="Unassembled WGS sequence"/>
</dbReference>
<name>A0A067Q9U1_9AGAM</name>
<dbReference type="InterPro" id="IPR035899">
    <property type="entry name" value="DBL_dom_sf"/>
</dbReference>
<feature type="compositionally biased region" description="Basic and acidic residues" evidence="1">
    <location>
        <begin position="899"/>
        <end position="908"/>
    </location>
</feature>
<evidence type="ECO:0000259" key="2">
    <source>
        <dbReference type="PROSITE" id="PS50010"/>
    </source>
</evidence>
<dbReference type="PROSITE" id="PS00741">
    <property type="entry name" value="DH_1"/>
    <property type="match status" value="1"/>
</dbReference>
<dbReference type="EMBL" id="KL197710">
    <property type="protein sequence ID" value="KDQ63823.1"/>
    <property type="molecule type" value="Genomic_DNA"/>
</dbReference>
<feature type="compositionally biased region" description="Pro residues" evidence="1">
    <location>
        <begin position="518"/>
        <end position="531"/>
    </location>
</feature>
<dbReference type="SMART" id="SM00325">
    <property type="entry name" value="RhoGEF"/>
    <property type="match status" value="1"/>
</dbReference>
<feature type="compositionally biased region" description="Polar residues" evidence="1">
    <location>
        <begin position="644"/>
        <end position="664"/>
    </location>
</feature>
<feature type="region of interest" description="Disordered" evidence="1">
    <location>
        <begin position="90"/>
        <end position="143"/>
    </location>
</feature>
<feature type="compositionally biased region" description="Polar residues" evidence="1">
    <location>
        <begin position="549"/>
        <end position="559"/>
    </location>
</feature>
<feature type="compositionally biased region" description="Low complexity" evidence="1">
    <location>
        <begin position="829"/>
        <end position="842"/>
    </location>
</feature>
<dbReference type="PROSITE" id="PS50010">
    <property type="entry name" value="DH_2"/>
    <property type="match status" value="1"/>
</dbReference>
<dbReference type="Gene3D" id="2.30.29.30">
    <property type="entry name" value="Pleckstrin-homology domain (PH domain)/Phosphotyrosine-binding domain (PTB)"/>
    <property type="match status" value="1"/>
</dbReference>
<feature type="compositionally biased region" description="Low complexity" evidence="1">
    <location>
        <begin position="618"/>
        <end position="635"/>
    </location>
</feature>
<protein>
    <recommendedName>
        <fullName evidence="2">DH domain-containing protein</fullName>
    </recommendedName>
</protein>
<dbReference type="CDD" id="cd00160">
    <property type="entry name" value="RhoGEF"/>
    <property type="match status" value="1"/>
</dbReference>
<feature type="region of interest" description="Disordered" evidence="1">
    <location>
        <begin position="829"/>
        <end position="850"/>
    </location>
</feature>
<feature type="region of interest" description="Disordered" evidence="1">
    <location>
        <begin position="464"/>
        <end position="574"/>
    </location>
</feature>
<feature type="compositionally biased region" description="Low complexity" evidence="1">
    <location>
        <begin position="113"/>
        <end position="143"/>
    </location>
</feature>
<dbReference type="STRING" id="933084.A0A067Q9U1"/>
<feature type="region of interest" description="Disordered" evidence="1">
    <location>
        <begin position="178"/>
        <end position="214"/>
    </location>
</feature>
<dbReference type="SUPFAM" id="SSF52075">
    <property type="entry name" value="Outer arm dynein light chain 1"/>
    <property type="match status" value="1"/>
</dbReference>
<proteinExistence type="predicted"/>
<dbReference type="PANTHER" id="PTHR12673">
    <property type="entry name" value="FACIOGENITAL DYSPLASIA PROTEIN"/>
    <property type="match status" value="1"/>
</dbReference>
<organism evidence="3 4">
    <name type="scientific">Jaapia argillacea MUCL 33604</name>
    <dbReference type="NCBI Taxonomy" id="933084"/>
    <lineage>
        <taxon>Eukaryota</taxon>
        <taxon>Fungi</taxon>
        <taxon>Dikarya</taxon>
        <taxon>Basidiomycota</taxon>
        <taxon>Agaricomycotina</taxon>
        <taxon>Agaricomycetes</taxon>
        <taxon>Agaricomycetidae</taxon>
        <taxon>Jaapiales</taxon>
        <taxon>Jaapiaceae</taxon>
        <taxon>Jaapia</taxon>
    </lineage>
</organism>
<dbReference type="Gene3D" id="1.20.900.10">
    <property type="entry name" value="Dbl homology (DH) domain"/>
    <property type="match status" value="1"/>
</dbReference>
<sequence>MNERPLAPTPSASPPLSPDDTWPSDYSQDFIAPPAEYPYAVNSPVSILVPPDSATLPGSHSPFVRPASYSDDSSVLDANIARSLALPTKLPILPDPSQFPDPYPFRRPYRLNSPSRGFSSGGSSSASTRSSAYTSSGSALTSSDYGHLRIASDEDETSVGVGVTADEPVQLVAQDPNVSCASSATPSHTSTDQTRWSYTGSVRSRSSSIGNSSGNLVQVTENAHPRLHSKPSFDNSWQPVDEREEFGLTTDDETDDDVVLDEDHDGLDDDDTHEEPTAAVVVVEEGRGLIVRGEGMNLSTLQVHPGTTHLLLGSSTSPNAMPSFLVSVLPPVTNTLLVLDLSANFLHALPPALGACGSLEELNIASNPLRALPVFIAHLSSLRVLIADSTGIGTLPDALNSLEKLHTLSVRRNRMHSLPSWLCLLPALQTLLVDTNPFQGPWKALVEPLLAKIPMTPMYPSSTPTFPLPSASLESTTDTDVDDLSDPSSPGDVRSHNVEEDTITPARAPTLGRALTAPPLPPPDLPPPPPRLSRTRTTPSKTFYDKNRPGTSYTTTNPPMSARSPPERVADSGYFGDNEVRKMKSAGDLRRAAQLPTPPVAVPDVPAVTPMRTLVHTSSSSNLAELNNSESSSSSMPKRYASLGVSSSATRGMSRSRPTLQSSLWDHPSPEEDESASHAPPSQDRRPLSPTRTRSDRPPNVDRDSRYTPGRQRDKDEKGSRWGFLKKMSMGKIKAEQTSSSRPPSRPTTSEGRSPAAPSVAGSLQSRPGSTANSPSSSPQPAPRLPPTPQIEMRISTAGSLDVLSGSHPFSLDKKPSLGALKVPQLSVPSGLSPPSGGLFPPTATTSRANKRRSFLPIDSPAALSIPPASTFVPGLSVANGTDECEDAKLTPTSVSEPAQRKEEERARDSYTRALRSVMSYLKDMYDLGLSQSNTVSVYAGVSPNDLSRRRPTLVDGGRALSEITVGSTASIASSGQLRSLESMSPSRAGSSVNTMSIMTNESGSASGEERKFKDDKGKRAMIVKEIVETERTYVKGLQELADIYIKPACAPANVLSGVGSGRETIVPAAERKIVFGGLDSLFSFHTESFLPALERAAAPIMHPSSVLSQIDRDGRLSFDVAKKVADTFVSHAAFMKMYSTYINNFDNSVQRIKHWTSSRSAAGASPSALSPSSSTAQLVGLGLAISAVTLPQGVLPDGTMNPAGVLSSGQRKRIKTYLKRCRVNPRHSQLNLEGYLLLPVQRIPRYKLLLEELARSTPPTSDFMDDPLDRALAEISSLATNMNEGKRESESRRKLVNWQSRIRGKFPSPLVQPHRRLIMDGPLLLTRVVRKAAVAFDVLDSNGDTASVQVDCLAPELTPRPLTGVLCNDLLVLCRDPSEGQDPNSQVDLWAVLRMQTLAQPCSIVHGNALRIVDNKAILYFDVPSPSDALNWFRAINLHIPASKA</sequence>
<evidence type="ECO:0000313" key="4">
    <source>
        <dbReference type="Proteomes" id="UP000027265"/>
    </source>
</evidence>
<keyword evidence="4" id="KW-1185">Reference proteome</keyword>
<gene>
    <name evidence="3" type="ORF">JAAARDRAFT_54011</name>
</gene>
<feature type="compositionally biased region" description="Low complexity" evidence="1">
    <location>
        <begin position="766"/>
        <end position="777"/>
    </location>
</feature>
<feature type="compositionally biased region" description="Pro residues" evidence="1">
    <location>
        <begin position="93"/>
        <end position="105"/>
    </location>
</feature>
<dbReference type="Gene3D" id="3.80.10.10">
    <property type="entry name" value="Ribonuclease Inhibitor"/>
    <property type="match status" value="1"/>
</dbReference>
<reference evidence="4" key="1">
    <citation type="journal article" date="2014" name="Proc. Natl. Acad. Sci. U.S.A.">
        <title>Extensive sampling of basidiomycete genomes demonstrates inadequacy of the white-rot/brown-rot paradigm for wood decay fungi.</title>
        <authorList>
            <person name="Riley R."/>
            <person name="Salamov A.A."/>
            <person name="Brown D.W."/>
            <person name="Nagy L.G."/>
            <person name="Floudas D."/>
            <person name="Held B.W."/>
            <person name="Levasseur A."/>
            <person name="Lombard V."/>
            <person name="Morin E."/>
            <person name="Otillar R."/>
            <person name="Lindquist E.A."/>
            <person name="Sun H."/>
            <person name="LaButti K.M."/>
            <person name="Schmutz J."/>
            <person name="Jabbour D."/>
            <person name="Luo H."/>
            <person name="Baker S.E."/>
            <person name="Pisabarro A.G."/>
            <person name="Walton J.D."/>
            <person name="Blanchette R.A."/>
            <person name="Henrissat B."/>
            <person name="Martin F."/>
            <person name="Cullen D."/>
            <person name="Hibbett D.S."/>
            <person name="Grigoriev I.V."/>
        </authorList>
    </citation>
    <scope>NUCLEOTIDE SEQUENCE [LARGE SCALE GENOMIC DNA]</scope>
    <source>
        <strain evidence="4">MUCL 33604</strain>
    </source>
</reference>
<dbReference type="PANTHER" id="PTHR12673:SF270">
    <property type="entry name" value="FYVE-TYPE DOMAIN-CONTAINING PROTEIN"/>
    <property type="match status" value="1"/>
</dbReference>
<dbReference type="Pfam" id="PF00621">
    <property type="entry name" value="RhoGEF"/>
    <property type="match status" value="1"/>
</dbReference>
<evidence type="ECO:0000256" key="1">
    <source>
        <dbReference type="SAM" id="MobiDB-lite"/>
    </source>
</evidence>
<evidence type="ECO:0000313" key="3">
    <source>
        <dbReference type="EMBL" id="KDQ63823.1"/>
    </source>
</evidence>
<feature type="compositionally biased region" description="Low complexity" evidence="1">
    <location>
        <begin position="738"/>
        <end position="755"/>
    </location>
</feature>
<feature type="compositionally biased region" description="Polar residues" evidence="1">
    <location>
        <begin position="178"/>
        <end position="199"/>
    </location>
</feature>
<feature type="compositionally biased region" description="Low complexity" evidence="1">
    <location>
        <begin position="200"/>
        <end position="214"/>
    </location>
</feature>
<dbReference type="GO" id="GO:0005737">
    <property type="term" value="C:cytoplasm"/>
    <property type="evidence" value="ECO:0007669"/>
    <property type="project" value="TreeGrafter"/>
</dbReference>
<dbReference type="InterPro" id="IPR011993">
    <property type="entry name" value="PH-like_dom_sf"/>
</dbReference>
<dbReference type="SUPFAM" id="SSF48065">
    <property type="entry name" value="DBL homology domain (DH-domain)"/>
    <property type="match status" value="1"/>
</dbReference>
<feature type="compositionally biased region" description="Pro residues" evidence="1">
    <location>
        <begin position="7"/>
        <end position="17"/>
    </location>
</feature>
<feature type="region of interest" description="Disordered" evidence="1">
    <location>
        <begin position="247"/>
        <end position="272"/>
    </location>
</feature>
<feature type="region of interest" description="Disordered" evidence="1">
    <location>
        <begin position="883"/>
        <end position="908"/>
    </location>
</feature>
<feature type="region of interest" description="Disordered" evidence="1">
    <location>
        <begin position="50"/>
        <end position="71"/>
    </location>
</feature>